<dbReference type="Proteomes" id="UP000448038">
    <property type="component" value="Unassembled WGS sequence"/>
</dbReference>
<gene>
    <name evidence="3" type="ORF">AFI02nite_04880</name>
    <name evidence="4" type="ORF">GNP88_07030</name>
</gene>
<dbReference type="EMBL" id="BJTZ01000002">
    <property type="protein sequence ID" value="GEK12452.1"/>
    <property type="molecule type" value="Genomic_DNA"/>
</dbReference>
<evidence type="ECO:0000313" key="3">
    <source>
        <dbReference type="EMBL" id="GEK12452.1"/>
    </source>
</evidence>
<evidence type="ECO:0000256" key="1">
    <source>
        <dbReference type="ARBA" id="ARBA00022676"/>
    </source>
</evidence>
<dbReference type="Gene3D" id="3.40.50.2000">
    <property type="entry name" value="Glycogen Phosphorylase B"/>
    <property type="match status" value="2"/>
</dbReference>
<organism evidence="3 5">
    <name type="scientific">Aliivibrio fischeri</name>
    <name type="common">Vibrio fischeri</name>
    <dbReference type="NCBI Taxonomy" id="668"/>
    <lineage>
        <taxon>Bacteria</taxon>
        <taxon>Pseudomonadati</taxon>
        <taxon>Pseudomonadota</taxon>
        <taxon>Gammaproteobacteria</taxon>
        <taxon>Vibrionales</taxon>
        <taxon>Vibrionaceae</taxon>
        <taxon>Aliivibrio</taxon>
    </lineage>
</organism>
<reference evidence="4 6" key="2">
    <citation type="submission" date="2019-11" db="EMBL/GenBank/DDBJ databases">
        <title>Using colonization assays and comparative genomics to discover symbiosis behaviors and factors in Vibrio fischeri.</title>
        <authorList>
            <person name="Bongrand C."/>
            <person name="Moriano-Gutierrez S."/>
            <person name="Arevalo P."/>
            <person name="Mcfall-Ngai M."/>
            <person name="Visick K."/>
            <person name="Polz M.F."/>
            <person name="Ruby E.G."/>
        </authorList>
    </citation>
    <scope>NUCLEOTIDE SEQUENCE [LARGE SCALE GENOMIC DNA]</scope>
    <source>
        <strain evidence="4">Emors.4.1</strain>
        <strain evidence="6">emors.4.1</strain>
    </source>
</reference>
<protein>
    <submittedName>
        <fullName evidence="3 4">Heptosyltransferase</fullName>
    </submittedName>
</protein>
<dbReference type="SUPFAM" id="SSF53756">
    <property type="entry name" value="UDP-Glycosyltransferase/glycogen phosphorylase"/>
    <property type="match status" value="1"/>
</dbReference>
<dbReference type="PANTHER" id="PTHR30160">
    <property type="entry name" value="TETRAACYLDISACCHARIDE 4'-KINASE-RELATED"/>
    <property type="match status" value="1"/>
</dbReference>
<evidence type="ECO:0000313" key="4">
    <source>
        <dbReference type="EMBL" id="MUK48930.1"/>
    </source>
</evidence>
<evidence type="ECO:0000313" key="6">
    <source>
        <dbReference type="Proteomes" id="UP000448038"/>
    </source>
</evidence>
<dbReference type="AlphaFoldDB" id="A0A510UCZ1"/>
<dbReference type="PANTHER" id="PTHR30160:SF7">
    <property type="entry name" value="ADP-HEPTOSE--LPS HEPTOSYLTRANSFERASE 2"/>
    <property type="match status" value="1"/>
</dbReference>
<reference evidence="3 5" key="1">
    <citation type="submission" date="2019-07" db="EMBL/GenBank/DDBJ databases">
        <title>Whole genome shotgun sequence of Aliivibrio fischeri NBRC 101058.</title>
        <authorList>
            <person name="Hosoyama A."/>
            <person name="Uohara A."/>
            <person name="Ohji S."/>
            <person name="Ichikawa N."/>
        </authorList>
    </citation>
    <scope>NUCLEOTIDE SEQUENCE [LARGE SCALE GENOMIC DNA]</scope>
    <source>
        <strain evidence="3 5">NBRC 101058</strain>
    </source>
</reference>
<proteinExistence type="predicted"/>
<dbReference type="GO" id="GO:0008713">
    <property type="term" value="F:ADP-heptose-lipopolysaccharide heptosyltransferase activity"/>
    <property type="evidence" value="ECO:0007669"/>
    <property type="project" value="TreeGrafter"/>
</dbReference>
<dbReference type="RefSeq" id="WP_041941329.1">
    <property type="nucleotide sequence ID" value="NZ_BJTZ01000002.1"/>
</dbReference>
<keyword evidence="2 3" id="KW-0808">Transferase</keyword>
<keyword evidence="1" id="KW-0328">Glycosyltransferase</keyword>
<dbReference type="InterPro" id="IPR051199">
    <property type="entry name" value="LPS_LOS_Heptosyltrfase"/>
</dbReference>
<name>A0A510UCZ1_ALIFS</name>
<evidence type="ECO:0000313" key="5">
    <source>
        <dbReference type="Proteomes" id="UP000321787"/>
    </source>
</evidence>
<dbReference type="GO" id="GO:0005829">
    <property type="term" value="C:cytosol"/>
    <property type="evidence" value="ECO:0007669"/>
    <property type="project" value="TreeGrafter"/>
</dbReference>
<accession>A0A510UCZ1</accession>
<dbReference type="Pfam" id="PF01075">
    <property type="entry name" value="Glyco_transf_9"/>
    <property type="match status" value="1"/>
</dbReference>
<dbReference type="InterPro" id="IPR002201">
    <property type="entry name" value="Glyco_trans_9"/>
</dbReference>
<evidence type="ECO:0000256" key="2">
    <source>
        <dbReference type="ARBA" id="ARBA00022679"/>
    </source>
</evidence>
<comment type="caution">
    <text evidence="3">The sequence shown here is derived from an EMBL/GenBank/DDBJ whole genome shotgun (WGS) entry which is preliminary data.</text>
</comment>
<dbReference type="EMBL" id="WOBN01000010">
    <property type="protein sequence ID" value="MUK48930.1"/>
    <property type="molecule type" value="Genomic_DNA"/>
</dbReference>
<dbReference type="Proteomes" id="UP000321787">
    <property type="component" value="Unassembled WGS sequence"/>
</dbReference>
<dbReference type="CDD" id="cd03789">
    <property type="entry name" value="GT9_LPS_heptosyltransferase"/>
    <property type="match status" value="1"/>
</dbReference>
<dbReference type="GO" id="GO:0009244">
    <property type="term" value="P:lipopolysaccharide core region biosynthetic process"/>
    <property type="evidence" value="ECO:0007669"/>
    <property type="project" value="TreeGrafter"/>
</dbReference>
<sequence>MIRLKNALRNFDRKRRDKMSVLEPVLYAVLRNNRHRESNLLKKDMVKSILIIRNNKRIGNMYFLIPFVKQVRASYPDAHITLMLNQPWQRDVFSNMGIDKIVFSYFSMRKFYSFVHSMRMLRKKTYDLVVLPYSSVEDTMICSMLSAKNKVAGFNSRRNAVFTHTFKKDDERMHAALSCLYLLPFIGGKLNLPICHHLELTQQELKEGVAAKQNIYQGNKLCIAYFRGARGDKRLPDGEWLRIINKFENSLRGSIQWVEILSPDIAIPLKAGTLTFSTNDMRHLASVLKSMDCFICCDTGPLHLADAAGVNCIGLFNKTNPIVFGVLGNNSINVEDIVNFDVRGILSDIGLIHS</sequence>